<dbReference type="VEuPathDB" id="FungiDB:DFL_005572"/>
<comment type="caution">
    <text evidence="2">The sequence shown here is derived from an EMBL/GenBank/DDBJ whole genome shotgun (WGS) entry which is preliminary data.</text>
</comment>
<name>A0A436ZYH2_ARTFL</name>
<proteinExistence type="predicted"/>
<sequence>MQSPYTNAPPLDAELLAQKLSRYAYEPNPRFSEEEIMSVIQATYLEAQASLAEWRRIFLSPSPTPQSQPSNACDVVDTRLTTSLHATNTAKNMKADRQRYHLRPRRAKTQTLAKTQKAAKTEKPIKIQNSKKVQKVAKSQTNFAGTFRIVTMGPMIGLAFMIWRRPYVYLQKDEVLT</sequence>
<accession>A0A436ZYH2</accession>
<dbReference type="GeneID" id="93587883"/>
<keyword evidence="1" id="KW-1133">Transmembrane helix</keyword>
<feature type="transmembrane region" description="Helical" evidence="1">
    <location>
        <begin position="143"/>
        <end position="163"/>
    </location>
</feature>
<keyword evidence="1" id="KW-0812">Transmembrane</keyword>
<evidence type="ECO:0000256" key="1">
    <source>
        <dbReference type="SAM" id="Phobius"/>
    </source>
</evidence>
<evidence type="ECO:0000313" key="2">
    <source>
        <dbReference type="EMBL" id="RVD83795.1"/>
    </source>
</evidence>
<protein>
    <submittedName>
        <fullName evidence="2">Uncharacterized protein</fullName>
    </submittedName>
</protein>
<organism evidence="2 3">
    <name type="scientific">Arthrobotrys flagrans</name>
    <name type="common">Nematode-trapping fungus</name>
    <name type="synonym">Trichothecium flagrans</name>
    <dbReference type="NCBI Taxonomy" id="97331"/>
    <lineage>
        <taxon>Eukaryota</taxon>
        <taxon>Fungi</taxon>
        <taxon>Dikarya</taxon>
        <taxon>Ascomycota</taxon>
        <taxon>Pezizomycotina</taxon>
        <taxon>Orbiliomycetes</taxon>
        <taxon>Orbiliales</taxon>
        <taxon>Orbiliaceae</taxon>
        <taxon>Arthrobotrys</taxon>
    </lineage>
</organism>
<reference evidence="2 3" key="1">
    <citation type="submission" date="2019-01" db="EMBL/GenBank/DDBJ databases">
        <title>Intercellular communication is required for trap formation in the nematode-trapping fungus Duddingtonia flagrans.</title>
        <authorList>
            <person name="Youssar L."/>
            <person name="Wernet V."/>
            <person name="Hensel N."/>
            <person name="Hildebrandt H.-G."/>
            <person name="Fischer R."/>
        </authorList>
    </citation>
    <scope>NUCLEOTIDE SEQUENCE [LARGE SCALE GENOMIC DNA]</scope>
    <source>
        <strain evidence="2 3">CBS H-5679</strain>
    </source>
</reference>
<dbReference type="Proteomes" id="UP000283090">
    <property type="component" value="Unassembled WGS sequence"/>
</dbReference>
<evidence type="ECO:0000313" key="3">
    <source>
        <dbReference type="Proteomes" id="UP000283090"/>
    </source>
</evidence>
<dbReference type="EMBL" id="SAEB01000007">
    <property type="protein sequence ID" value="RVD83795.1"/>
    <property type="molecule type" value="Genomic_DNA"/>
</dbReference>
<gene>
    <name evidence="2" type="ORF">DFL_005572</name>
</gene>
<keyword evidence="1" id="KW-0472">Membrane</keyword>
<keyword evidence="3" id="KW-1185">Reference proteome</keyword>
<dbReference type="AlphaFoldDB" id="A0A436ZYH2"/>
<dbReference type="RefSeq" id="XP_067489339.1">
    <property type="nucleotide sequence ID" value="XM_067634850.1"/>
</dbReference>